<evidence type="ECO:0000256" key="3">
    <source>
        <dbReference type="SAM" id="MobiDB-lite"/>
    </source>
</evidence>
<dbReference type="AlphaFoldDB" id="A0A9P6D3E7"/>
<evidence type="ECO:0000256" key="1">
    <source>
        <dbReference type="RuleBase" id="RU000487"/>
    </source>
</evidence>
<organism evidence="4 5">
    <name type="scientific">Pholiota conissans</name>
    <dbReference type="NCBI Taxonomy" id="109636"/>
    <lineage>
        <taxon>Eukaryota</taxon>
        <taxon>Fungi</taxon>
        <taxon>Dikarya</taxon>
        <taxon>Basidiomycota</taxon>
        <taxon>Agaricomycotina</taxon>
        <taxon>Agaricomycetes</taxon>
        <taxon>Agaricomycetidae</taxon>
        <taxon>Agaricales</taxon>
        <taxon>Agaricineae</taxon>
        <taxon>Strophariaceae</taxon>
        <taxon>Pholiota</taxon>
    </lineage>
</organism>
<dbReference type="InterPro" id="IPR004000">
    <property type="entry name" value="Actin"/>
</dbReference>
<sequence>MAMDVDAPTNNTKPLNIHSLPTTYLPSLPPAPEPYSKHRSAHTPIVIDNGSTNLRWGFGTSSTPACGPNAVAKYKERRTNKPLLLFGEAIDSESGARGQARTPWEGDVLLNFDALENALDYAFVNLGIDTPTVDHPVIMTERLCTPLHSRALTSELMFELYSVPSLTYCVDGIMSFYQNHLPEFSQPFSANGLVVSFNTASTSVIPIFRGKGVLSLAKRIPWGASQSSEYLLKLIQLKYPNFPTRVTTVQTNWMFHNFCEVALDFNGLMRTLADPLKMRASEVVVQFPFVVPVAEEKTEEELAKIAEKRKEQGRKLQELAAKTRIEKLVQKENDLQYLTSLKESKGTDSKREWTSKLQAEGLDNEAMLDETIKKLDNDLKKARKKEAGETEDPTEEPSFPLLDVPDADLDEEQLKEKKKQRLLKAGFDARARARKEKEREREEREMAERREEEERDMDLGGWSRKLRQEQEALMVKIKDRARRRAALTDRKSAAAQARMKNIASLAADDRVPKAKKRKGGGEDLFGADDADWAIYRKINTAAPSSDEEDDLTQLQAIEQKLLTHDPTFTAKHTHAAITTQRSALMSAFRPVYEEGDIEGNTRIHLNTERYRVSEAYFSPGMAGVDSAGLGEVIQNLIPSFIPSRSSNVVLDYPSQRAEVIQNIFLTGSPSVLPGLEPRLRAILQSLLPPGAPIQIKRAADPALDAWRGMAAFSLTQEFRSGVHAVSRAEYLEHGGERIRRWWGGNWNGEGGKVGTPL</sequence>
<dbReference type="EMBL" id="MU155166">
    <property type="protein sequence ID" value="KAF9482409.1"/>
    <property type="molecule type" value="Genomic_DNA"/>
</dbReference>
<dbReference type="FunFam" id="3.30.420.40:FF:000058">
    <property type="entry name" value="Putative actin-related protein 5"/>
    <property type="match status" value="1"/>
</dbReference>
<reference evidence="4" key="1">
    <citation type="submission" date="2020-11" db="EMBL/GenBank/DDBJ databases">
        <authorList>
            <consortium name="DOE Joint Genome Institute"/>
            <person name="Ahrendt S."/>
            <person name="Riley R."/>
            <person name="Andreopoulos W."/>
            <person name="Labutti K."/>
            <person name="Pangilinan J."/>
            <person name="Ruiz-Duenas F.J."/>
            <person name="Barrasa J.M."/>
            <person name="Sanchez-Garcia M."/>
            <person name="Camarero S."/>
            <person name="Miyauchi S."/>
            <person name="Serrano A."/>
            <person name="Linde D."/>
            <person name="Babiker R."/>
            <person name="Drula E."/>
            <person name="Ayuso-Fernandez I."/>
            <person name="Pacheco R."/>
            <person name="Padilla G."/>
            <person name="Ferreira P."/>
            <person name="Barriuso J."/>
            <person name="Kellner H."/>
            <person name="Castanera R."/>
            <person name="Alfaro M."/>
            <person name="Ramirez L."/>
            <person name="Pisabarro A.G."/>
            <person name="Kuo A."/>
            <person name="Tritt A."/>
            <person name="Lipzen A."/>
            <person name="He G."/>
            <person name="Yan M."/>
            <person name="Ng V."/>
            <person name="Cullen D."/>
            <person name="Martin F."/>
            <person name="Rosso M.-N."/>
            <person name="Henrissat B."/>
            <person name="Hibbett D."/>
            <person name="Martinez A.T."/>
            <person name="Grigoriev I.V."/>
        </authorList>
    </citation>
    <scope>NUCLEOTIDE SEQUENCE</scope>
    <source>
        <strain evidence="4">CIRM-BRFM 674</strain>
    </source>
</reference>
<comment type="similarity">
    <text evidence="1">Belongs to the actin family.</text>
</comment>
<feature type="coiled-coil region" evidence="2">
    <location>
        <begin position="295"/>
        <end position="322"/>
    </location>
</feature>
<dbReference type="SMART" id="SM00268">
    <property type="entry name" value="ACTIN"/>
    <property type="match status" value="1"/>
</dbReference>
<dbReference type="Proteomes" id="UP000807469">
    <property type="component" value="Unassembled WGS sequence"/>
</dbReference>
<keyword evidence="5" id="KW-1185">Reference proteome</keyword>
<name>A0A9P6D3E7_9AGAR</name>
<comment type="caution">
    <text evidence="4">The sequence shown here is derived from an EMBL/GenBank/DDBJ whole genome shotgun (WGS) entry which is preliminary data.</text>
</comment>
<dbReference type="InterPro" id="IPR043129">
    <property type="entry name" value="ATPase_NBD"/>
</dbReference>
<keyword evidence="2" id="KW-0175">Coiled coil</keyword>
<protein>
    <submittedName>
        <fullName evidence="4">Chromatin remodeling complex subunit</fullName>
    </submittedName>
</protein>
<gene>
    <name evidence="4" type="ORF">BDN70DRAFT_875161</name>
</gene>
<dbReference type="Pfam" id="PF00022">
    <property type="entry name" value="Actin"/>
    <property type="match status" value="2"/>
</dbReference>
<dbReference type="PANTHER" id="PTHR11937">
    <property type="entry name" value="ACTIN"/>
    <property type="match status" value="1"/>
</dbReference>
<feature type="region of interest" description="Disordered" evidence="3">
    <location>
        <begin position="430"/>
        <end position="452"/>
    </location>
</feature>
<dbReference type="Gene3D" id="3.30.420.40">
    <property type="match status" value="2"/>
</dbReference>
<dbReference type="OrthoDB" id="7340501at2759"/>
<proteinExistence type="inferred from homology"/>
<dbReference type="SUPFAM" id="SSF53067">
    <property type="entry name" value="Actin-like ATPase domain"/>
    <property type="match status" value="2"/>
</dbReference>
<evidence type="ECO:0000256" key="2">
    <source>
        <dbReference type="SAM" id="Coils"/>
    </source>
</evidence>
<evidence type="ECO:0000313" key="4">
    <source>
        <dbReference type="EMBL" id="KAF9482409.1"/>
    </source>
</evidence>
<accession>A0A9P6D3E7</accession>
<feature type="region of interest" description="Disordered" evidence="3">
    <location>
        <begin position="382"/>
        <end position="405"/>
    </location>
</feature>
<evidence type="ECO:0000313" key="5">
    <source>
        <dbReference type="Proteomes" id="UP000807469"/>
    </source>
</evidence>